<feature type="transmembrane region" description="Helical" evidence="9">
    <location>
        <begin position="6"/>
        <end position="29"/>
    </location>
</feature>
<evidence type="ECO:0000313" key="11">
    <source>
        <dbReference type="EMBL" id="HIX74182.1"/>
    </source>
</evidence>
<dbReference type="PRINTS" id="PR00344">
    <property type="entry name" value="BCTRLSENSOR"/>
</dbReference>
<feature type="domain" description="Histidine kinase" evidence="10">
    <location>
        <begin position="195"/>
        <end position="393"/>
    </location>
</feature>
<dbReference type="InterPro" id="IPR005467">
    <property type="entry name" value="His_kinase_dom"/>
</dbReference>
<evidence type="ECO:0000256" key="1">
    <source>
        <dbReference type="ARBA" id="ARBA00000085"/>
    </source>
</evidence>
<reference evidence="11" key="2">
    <citation type="submission" date="2021-04" db="EMBL/GenBank/DDBJ databases">
        <authorList>
            <person name="Gilroy R."/>
        </authorList>
    </citation>
    <scope>NUCLEOTIDE SEQUENCE</scope>
    <source>
        <strain evidence="11">ChiGjej6B6-14162</strain>
    </source>
</reference>
<dbReference type="SUPFAM" id="SSF47384">
    <property type="entry name" value="Homodimeric domain of signal transducing histidine kinase"/>
    <property type="match status" value="1"/>
</dbReference>
<keyword evidence="9" id="KW-1133">Transmembrane helix</keyword>
<keyword evidence="5" id="KW-0547">Nucleotide-binding</keyword>
<evidence type="ECO:0000313" key="12">
    <source>
        <dbReference type="Proteomes" id="UP000886740"/>
    </source>
</evidence>
<dbReference type="PANTHER" id="PTHR42878:SF7">
    <property type="entry name" value="SENSOR HISTIDINE KINASE GLRK"/>
    <property type="match status" value="1"/>
</dbReference>
<keyword evidence="6 11" id="KW-0418">Kinase</keyword>
<keyword evidence="3" id="KW-0597">Phosphoprotein</keyword>
<evidence type="ECO:0000256" key="3">
    <source>
        <dbReference type="ARBA" id="ARBA00022553"/>
    </source>
</evidence>
<comment type="caution">
    <text evidence="11">The sequence shown here is derived from an EMBL/GenBank/DDBJ whole genome shotgun (WGS) entry which is preliminary data.</text>
</comment>
<dbReference type="SMART" id="SM00388">
    <property type="entry name" value="HisKA"/>
    <property type="match status" value="1"/>
</dbReference>
<dbReference type="GO" id="GO:0000155">
    <property type="term" value="F:phosphorelay sensor kinase activity"/>
    <property type="evidence" value="ECO:0007669"/>
    <property type="project" value="InterPro"/>
</dbReference>
<dbReference type="EC" id="2.7.13.3" evidence="2"/>
<comment type="catalytic activity">
    <reaction evidence="1">
        <text>ATP + protein L-histidine = ADP + protein N-phospho-L-histidine.</text>
        <dbReference type="EC" id="2.7.13.3"/>
    </reaction>
</comment>
<keyword evidence="7" id="KW-0067">ATP-binding</keyword>
<keyword evidence="4" id="KW-0808">Transferase</keyword>
<protein>
    <recommendedName>
        <fullName evidence="2">histidine kinase</fullName>
        <ecNumber evidence="2">2.7.13.3</ecNumber>
    </recommendedName>
</protein>
<dbReference type="SUPFAM" id="SSF55874">
    <property type="entry name" value="ATPase domain of HSP90 chaperone/DNA topoisomerase II/histidine kinase"/>
    <property type="match status" value="1"/>
</dbReference>
<organism evidence="11 12">
    <name type="scientific">Candidatus Parabacteroides intestinipullorum</name>
    <dbReference type="NCBI Taxonomy" id="2838723"/>
    <lineage>
        <taxon>Bacteria</taxon>
        <taxon>Pseudomonadati</taxon>
        <taxon>Bacteroidota</taxon>
        <taxon>Bacteroidia</taxon>
        <taxon>Bacteroidales</taxon>
        <taxon>Tannerellaceae</taxon>
        <taxon>Parabacteroides</taxon>
    </lineage>
</organism>
<dbReference type="SMART" id="SM00387">
    <property type="entry name" value="HATPase_c"/>
    <property type="match status" value="1"/>
</dbReference>
<proteinExistence type="predicted"/>
<dbReference type="PROSITE" id="PS50109">
    <property type="entry name" value="HIS_KIN"/>
    <property type="match status" value="1"/>
</dbReference>
<dbReference type="InterPro" id="IPR050351">
    <property type="entry name" value="BphY/WalK/GraS-like"/>
</dbReference>
<dbReference type="GO" id="GO:0030295">
    <property type="term" value="F:protein kinase activator activity"/>
    <property type="evidence" value="ECO:0007669"/>
    <property type="project" value="TreeGrafter"/>
</dbReference>
<keyword evidence="8" id="KW-0902">Two-component regulatory system</keyword>
<accession>A0A9D1X7Y4</accession>
<evidence type="ECO:0000259" key="10">
    <source>
        <dbReference type="PROSITE" id="PS50109"/>
    </source>
</evidence>
<dbReference type="PANTHER" id="PTHR42878">
    <property type="entry name" value="TWO-COMPONENT HISTIDINE KINASE"/>
    <property type="match status" value="1"/>
</dbReference>
<dbReference type="AlphaFoldDB" id="A0A9D1X7Y4"/>
<dbReference type="EMBL" id="DXEL01000031">
    <property type="protein sequence ID" value="HIX74182.1"/>
    <property type="molecule type" value="Genomic_DNA"/>
</dbReference>
<dbReference type="InterPro" id="IPR003594">
    <property type="entry name" value="HATPase_dom"/>
</dbReference>
<evidence type="ECO:0000256" key="5">
    <source>
        <dbReference type="ARBA" id="ARBA00022741"/>
    </source>
</evidence>
<evidence type="ECO:0000256" key="8">
    <source>
        <dbReference type="ARBA" id="ARBA00023012"/>
    </source>
</evidence>
<dbReference type="GO" id="GO:0000156">
    <property type="term" value="F:phosphorelay response regulator activity"/>
    <property type="evidence" value="ECO:0007669"/>
    <property type="project" value="TreeGrafter"/>
</dbReference>
<evidence type="ECO:0000256" key="2">
    <source>
        <dbReference type="ARBA" id="ARBA00012438"/>
    </source>
</evidence>
<evidence type="ECO:0000256" key="6">
    <source>
        <dbReference type="ARBA" id="ARBA00022777"/>
    </source>
</evidence>
<dbReference type="InterPro" id="IPR003661">
    <property type="entry name" value="HisK_dim/P_dom"/>
</dbReference>
<keyword evidence="9" id="KW-0472">Membrane</keyword>
<dbReference type="Gene3D" id="1.10.287.130">
    <property type="match status" value="1"/>
</dbReference>
<dbReference type="InterPro" id="IPR036097">
    <property type="entry name" value="HisK_dim/P_sf"/>
</dbReference>
<dbReference type="InterPro" id="IPR036890">
    <property type="entry name" value="HATPase_C_sf"/>
</dbReference>
<evidence type="ECO:0000256" key="4">
    <source>
        <dbReference type="ARBA" id="ARBA00022679"/>
    </source>
</evidence>
<dbReference type="GO" id="GO:0007234">
    <property type="term" value="P:osmosensory signaling via phosphorelay pathway"/>
    <property type="evidence" value="ECO:0007669"/>
    <property type="project" value="TreeGrafter"/>
</dbReference>
<evidence type="ECO:0000256" key="7">
    <source>
        <dbReference type="ARBA" id="ARBA00022840"/>
    </source>
</evidence>
<dbReference type="Pfam" id="PF00512">
    <property type="entry name" value="HisKA"/>
    <property type="match status" value="1"/>
</dbReference>
<dbReference type="CDD" id="cd00082">
    <property type="entry name" value="HisKA"/>
    <property type="match status" value="1"/>
</dbReference>
<dbReference type="CDD" id="cd00075">
    <property type="entry name" value="HATPase"/>
    <property type="match status" value="1"/>
</dbReference>
<dbReference type="GO" id="GO:0005524">
    <property type="term" value="F:ATP binding"/>
    <property type="evidence" value="ECO:0007669"/>
    <property type="project" value="UniProtKB-KW"/>
</dbReference>
<gene>
    <name evidence="11" type="ORF">H9977_03955</name>
</gene>
<feature type="transmembrane region" description="Helical" evidence="9">
    <location>
        <begin position="152"/>
        <end position="171"/>
    </location>
</feature>
<evidence type="ECO:0000256" key="9">
    <source>
        <dbReference type="SAM" id="Phobius"/>
    </source>
</evidence>
<dbReference type="Gene3D" id="3.30.565.10">
    <property type="entry name" value="Histidine kinase-like ATPase, C-terminal domain"/>
    <property type="match status" value="1"/>
</dbReference>
<sequence>MRTGNKIAWIYTWLMMGLVCLVGLLFYLLTAHSINRIYNSFLAERANATAVKLWEKDELDEVSYALVKKRYEQTLPSTQEIILNADSAGTRNTLSHYLGEEQIKSLFEGELIYFDQNDDRQGVALYYPDNEGNFIILILSNNRYGEEILNRMGWFLLAALLITALLIHGIGKFYASRVVNKIDEAYQSEKSFISNASHELNNPLTAIQGECEITLLKPRTPDEYQSALQRIADETRRIITLMKHLLFLSRGDQEILRSVIEPIRLDTYLKELAEEYAVPYTSDGTATLVNANPHLLDVAIRNILNNALKYSDGKTVRISLAERQVTIADQGIGIPKKEIKRIFQPFYRGKNARDFKGNGIGLSLSYRILRLYGARLHIESKEGKGTQAHILFD</sequence>
<name>A0A9D1X7Y4_9BACT</name>
<keyword evidence="9" id="KW-0812">Transmembrane</keyword>
<dbReference type="FunFam" id="1.10.287.130:FF:000001">
    <property type="entry name" value="Two-component sensor histidine kinase"/>
    <property type="match status" value="1"/>
</dbReference>
<dbReference type="Proteomes" id="UP000886740">
    <property type="component" value="Unassembled WGS sequence"/>
</dbReference>
<dbReference type="InterPro" id="IPR004358">
    <property type="entry name" value="Sig_transdc_His_kin-like_C"/>
</dbReference>
<dbReference type="Pfam" id="PF02518">
    <property type="entry name" value="HATPase_c"/>
    <property type="match status" value="1"/>
</dbReference>
<reference evidence="11" key="1">
    <citation type="journal article" date="2021" name="PeerJ">
        <title>Extensive microbial diversity within the chicken gut microbiome revealed by metagenomics and culture.</title>
        <authorList>
            <person name="Gilroy R."/>
            <person name="Ravi A."/>
            <person name="Getino M."/>
            <person name="Pursley I."/>
            <person name="Horton D.L."/>
            <person name="Alikhan N.F."/>
            <person name="Baker D."/>
            <person name="Gharbi K."/>
            <person name="Hall N."/>
            <person name="Watson M."/>
            <person name="Adriaenssens E.M."/>
            <person name="Foster-Nyarko E."/>
            <person name="Jarju S."/>
            <person name="Secka A."/>
            <person name="Antonio M."/>
            <person name="Oren A."/>
            <person name="Chaudhuri R.R."/>
            <person name="La Ragione R."/>
            <person name="Hildebrand F."/>
            <person name="Pallen M.J."/>
        </authorList>
    </citation>
    <scope>NUCLEOTIDE SEQUENCE</scope>
    <source>
        <strain evidence="11">ChiGjej6B6-14162</strain>
    </source>
</reference>